<protein>
    <submittedName>
        <fullName evidence="1">Uncharacterized protein</fullName>
    </submittedName>
</protein>
<comment type="caution">
    <text evidence="1">The sequence shown here is derived from an EMBL/GenBank/DDBJ whole genome shotgun (WGS) entry which is preliminary data.</text>
</comment>
<evidence type="ECO:0000313" key="1">
    <source>
        <dbReference type="EMBL" id="KAI3825413.1"/>
    </source>
</evidence>
<dbReference type="Proteomes" id="UP001056120">
    <property type="component" value="Linkage Group LG02"/>
</dbReference>
<gene>
    <name evidence="1" type="ORF">L1987_06896</name>
</gene>
<name>A0ACB9JZL7_9ASTR</name>
<organism evidence="1 2">
    <name type="scientific">Smallanthus sonchifolius</name>
    <dbReference type="NCBI Taxonomy" id="185202"/>
    <lineage>
        <taxon>Eukaryota</taxon>
        <taxon>Viridiplantae</taxon>
        <taxon>Streptophyta</taxon>
        <taxon>Embryophyta</taxon>
        <taxon>Tracheophyta</taxon>
        <taxon>Spermatophyta</taxon>
        <taxon>Magnoliopsida</taxon>
        <taxon>eudicotyledons</taxon>
        <taxon>Gunneridae</taxon>
        <taxon>Pentapetalae</taxon>
        <taxon>asterids</taxon>
        <taxon>campanulids</taxon>
        <taxon>Asterales</taxon>
        <taxon>Asteraceae</taxon>
        <taxon>Asteroideae</taxon>
        <taxon>Heliantheae alliance</taxon>
        <taxon>Millerieae</taxon>
        <taxon>Smallanthus</taxon>
    </lineage>
</organism>
<proteinExistence type="predicted"/>
<reference evidence="1 2" key="2">
    <citation type="journal article" date="2022" name="Mol. Ecol. Resour.">
        <title>The genomes of chicory, endive, great burdock and yacon provide insights into Asteraceae paleo-polyploidization history and plant inulin production.</title>
        <authorList>
            <person name="Fan W."/>
            <person name="Wang S."/>
            <person name="Wang H."/>
            <person name="Wang A."/>
            <person name="Jiang F."/>
            <person name="Liu H."/>
            <person name="Zhao H."/>
            <person name="Xu D."/>
            <person name="Zhang Y."/>
        </authorList>
    </citation>
    <scope>NUCLEOTIDE SEQUENCE [LARGE SCALE GENOMIC DNA]</scope>
    <source>
        <strain evidence="2">cv. Yunnan</strain>
        <tissue evidence="1">Leaves</tissue>
    </source>
</reference>
<reference evidence="2" key="1">
    <citation type="journal article" date="2022" name="Mol. Ecol. Resour.">
        <title>The genomes of chicory, endive, great burdock and yacon provide insights into Asteraceae palaeo-polyploidization history and plant inulin production.</title>
        <authorList>
            <person name="Fan W."/>
            <person name="Wang S."/>
            <person name="Wang H."/>
            <person name="Wang A."/>
            <person name="Jiang F."/>
            <person name="Liu H."/>
            <person name="Zhao H."/>
            <person name="Xu D."/>
            <person name="Zhang Y."/>
        </authorList>
    </citation>
    <scope>NUCLEOTIDE SEQUENCE [LARGE SCALE GENOMIC DNA]</scope>
    <source>
        <strain evidence="2">cv. Yunnan</strain>
    </source>
</reference>
<dbReference type="EMBL" id="CM042019">
    <property type="protein sequence ID" value="KAI3825413.1"/>
    <property type="molecule type" value="Genomic_DNA"/>
</dbReference>
<sequence length="93" mass="9727">MVGGRDSMNDDDSGGNVVVSRSSGYGGGSFLPVKAMIDTGFTVVTMVVAMVVTGCGIGEGMNVKVAHGVGKWWFHEAVVKAYGSHGGQRCSWW</sequence>
<evidence type="ECO:0000313" key="2">
    <source>
        <dbReference type="Proteomes" id="UP001056120"/>
    </source>
</evidence>
<keyword evidence="2" id="KW-1185">Reference proteome</keyword>
<accession>A0ACB9JZL7</accession>